<dbReference type="Pfam" id="PF00171">
    <property type="entry name" value="Aldedh"/>
    <property type="match status" value="1"/>
</dbReference>
<dbReference type="InterPro" id="IPR016161">
    <property type="entry name" value="Ald_DH/histidinol_DH"/>
</dbReference>
<dbReference type="SUPFAM" id="SSF53720">
    <property type="entry name" value="ALDH-like"/>
    <property type="match status" value="1"/>
</dbReference>
<evidence type="ECO:0000259" key="2">
    <source>
        <dbReference type="Pfam" id="PF00171"/>
    </source>
</evidence>
<organism evidence="3 4">
    <name type="scientific">Paraburkholderia phenoliruptrix</name>
    <dbReference type="NCBI Taxonomy" id="252970"/>
    <lineage>
        <taxon>Bacteria</taxon>
        <taxon>Pseudomonadati</taxon>
        <taxon>Pseudomonadota</taxon>
        <taxon>Betaproteobacteria</taxon>
        <taxon>Burkholderiales</taxon>
        <taxon>Burkholderiaceae</taxon>
        <taxon>Paraburkholderia</taxon>
    </lineage>
</organism>
<dbReference type="PANTHER" id="PTHR11699">
    <property type="entry name" value="ALDEHYDE DEHYDROGENASE-RELATED"/>
    <property type="match status" value="1"/>
</dbReference>
<dbReference type="AlphaFoldDB" id="A0A6J5K481"/>
<dbReference type="InterPro" id="IPR015590">
    <property type="entry name" value="Aldehyde_DH_dom"/>
</dbReference>
<dbReference type="GO" id="GO:0008802">
    <property type="term" value="F:betaine-aldehyde dehydrogenase (NAD+) activity"/>
    <property type="evidence" value="ECO:0007669"/>
    <property type="project" value="UniProtKB-EC"/>
</dbReference>
<evidence type="ECO:0000256" key="1">
    <source>
        <dbReference type="ARBA" id="ARBA00023002"/>
    </source>
</evidence>
<dbReference type="InterPro" id="IPR016163">
    <property type="entry name" value="Ald_DH_C"/>
</dbReference>
<dbReference type="Gene3D" id="3.40.605.10">
    <property type="entry name" value="Aldehyde Dehydrogenase, Chain A, domain 1"/>
    <property type="match status" value="1"/>
</dbReference>
<dbReference type="InterPro" id="IPR016162">
    <property type="entry name" value="Ald_DH_N"/>
</dbReference>
<gene>
    <name evidence="3" type="primary">gbsA_2</name>
    <name evidence="3" type="ORF">LMG9964_02211</name>
</gene>
<accession>A0A6J5K481</accession>
<protein>
    <submittedName>
        <fullName evidence="3">Betaine aldehyde dehydrogenase</fullName>
        <ecNumber evidence="3">1.2.1.8</ecNumber>
    </submittedName>
</protein>
<dbReference type="Gene3D" id="3.40.309.10">
    <property type="entry name" value="Aldehyde Dehydrogenase, Chain A, domain 2"/>
    <property type="match status" value="1"/>
</dbReference>
<name>A0A6J5K481_9BURK</name>
<evidence type="ECO:0000313" key="3">
    <source>
        <dbReference type="EMBL" id="CAB4048570.1"/>
    </source>
</evidence>
<dbReference type="EC" id="1.2.1.8" evidence="3"/>
<proteinExistence type="predicted"/>
<dbReference type="Proteomes" id="UP000494102">
    <property type="component" value="Unassembled WGS sequence"/>
</dbReference>
<evidence type="ECO:0000313" key="4">
    <source>
        <dbReference type="Proteomes" id="UP000494102"/>
    </source>
</evidence>
<dbReference type="EMBL" id="CADILN010000002">
    <property type="protein sequence ID" value="CAB4048570.1"/>
    <property type="molecule type" value="Genomic_DNA"/>
</dbReference>
<sequence length="401" mass="42922">MMELETIARASQFMLVIASRVSAISAAWPKAARLSDSRRNGDFSTTCSTHRLAWSGQIVPWNFSLMFTSGKMGLALAAGNAVVLKPSEITPLSTLRIVELMAEVGFPAGVVNVAPGYGNAASQRPGEHPGVGKKIVFTGSAATGRRIVEASQGNLKRVQLELGGKGANAVFHDADLDSAIKGAPRAILHNHGHACIAGSRLILYERIADQFLDRFVGLAASIHDDNSLDPDTEIGPPTSLQHLEHATAYVDVAREQRGRVLTGGTAQDASLADGYYVRPTAVEAKTAQDRIAQEDVFGPLVTVLRFGTDDEALQIANGTDYGRGRGLWTRDLSRAHCTAAHIHAGMWWIDCYKRVNPGGPFSGVGQSGSGPEMGHEAMHDYTEARSVWVNVDGNGPPHFKH</sequence>
<keyword evidence="1 3" id="KW-0560">Oxidoreductase</keyword>
<feature type="domain" description="Aldehyde dehydrogenase" evidence="2">
    <location>
        <begin position="53"/>
        <end position="387"/>
    </location>
</feature>
<reference evidence="3 4" key="1">
    <citation type="submission" date="2020-04" db="EMBL/GenBank/DDBJ databases">
        <authorList>
            <person name="De Canck E."/>
        </authorList>
    </citation>
    <scope>NUCLEOTIDE SEQUENCE [LARGE SCALE GENOMIC DNA]</scope>
    <source>
        <strain evidence="3 4">LMG 9964</strain>
    </source>
</reference>